<gene>
    <name evidence="2" type="ORF">HYDPIDRAFT_30980</name>
</gene>
<dbReference type="AlphaFoldDB" id="A0A0C9WCU3"/>
<reference evidence="2 3" key="1">
    <citation type="submission" date="2014-04" db="EMBL/GenBank/DDBJ databases">
        <title>Evolutionary Origins and Diversification of the Mycorrhizal Mutualists.</title>
        <authorList>
            <consortium name="DOE Joint Genome Institute"/>
            <consortium name="Mycorrhizal Genomics Consortium"/>
            <person name="Kohler A."/>
            <person name="Kuo A."/>
            <person name="Nagy L.G."/>
            <person name="Floudas D."/>
            <person name="Copeland A."/>
            <person name="Barry K.W."/>
            <person name="Cichocki N."/>
            <person name="Veneault-Fourrey C."/>
            <person name="LaButti K."/>
            <person name="Lindquist E.A."/>
            <person name="Lipzen A."/>
            <person name="Lundell T."/>
            <person name="Morin E."/>
            <person name="Murat C."/>
            <person name="Riley R."/>
            <person name="Ohm R."/>
            <person name="Sun H."/>
            <person name="Tunlid A."/>
            <person name="Henrissat B."/>
            <person name="Grigoriev I.V."/>
            <person name="Hibbett D.S."/>
            <person name="Martin F."/>
        </authorList>
    </citation>
    <scope>NUCLEOTIDE SEQUENCE [LARGE SCALE GENOMIC DNA]</scope>
    <source>
        <strain evidence="2 3">MD-312</strain>
    </source>
</reference>
<evidence type="ECO:0000313" key="3">
    <source>
        <dbReference type="Proteomes" id="UP000053820"/>
    </source>
</evidence>
<sequence length="253" mass="28614">MVPSDEVGSSATLYTPGNWTPGLCLSSYYPGAQGTGPPSSSSSEEAGNKSLGISALSPYQKALLDLNAYLLAGLADIQQDLTVLGEEDLTVARLSNILRKEQAQLQLEVYCTQNQPDYRHPNNLLPHEHRDLHARRRFFEQEVNTPTPSPTPEPIERDEPELGPIPPRFWTPPPAREPSLVIRQETPEPQPLVRRSTRQKRLARPRIPFYWRAFPTRSHCFCDACIISWHEDHTYSYSKHTPLPPNPKFLSNK</sequence>
<feature type="region of interest" description="Disordered" evidence="1">
    <location>
        <begin position="1"/>
        <end position="21"/>
    </location>
</feature>
<keyword evidence="3" id="KW-1185">Reference proteome</keyword>
<evidence type="ECO:0000256" key="1">
    <source>
        <dbReference type="SAM" id="MobiDB-lite"/>
    </source>
</evidence>
<evidence type="ECO:0000313" key="2">
    <source>
        <dbReference type="EMBL" id="KIJ61917.1"/>
    </source>
</evidence>
<dbReference type="Proteomes" id="UP000053820">
    <property type="component" value="Unassembled WGS sequence"/>
</dbReference>
<proteinExistence type="predicted"/>
<protein>
    <submittedName>
        <fullName evidence="2">Unplaced genomic scaffold scaffold_25, whole genome shotgun sequence</fullName>
    </submittedName>
</protein>
<dbReference type="HOGENOM" id="CLU_096162_0_0_1"/>
<organism evidence="2 3">
    <name type="scientific">Hydnomerulius pinastri MD-312</name>
    <dbReference type="NCBI Taxonomy" id="994086"/>
    <lineage>
        <taxon>Eukaryota</taxon>
        <taxon>Fungi</taxon>
        <taxon>Dikarya</taxon>
        <taxon>Basidiomycota</taxon>
        <taxon>Agaricomycotina</taxon>
        <taxon>Agaricomycetes</taxon>
        <taxon>Agaricomycetidae</taxon>
        <taxon>Boletales</taxon>
        <taxon>Boletales incertae sedis</taxon>
        <taxon>Leucogyrophana</taxon>
    </lineage>
</organism>
<dbReference type="EMBL" id="KN839859">
    <property type="protein sequence ID" value="KIJ61917.1"/>
    <property type="molecule type" value="Genomic_DNA"/>
</dbReference>
<accession>A0A0C9WCU3</accession>
<name>A0A0C9WCU3_9AGAM</name>
<feature type="compositionally biased region" description="Polar residues" evidence="1">
    <location>
        <begin position="7"/>
        <end position="18"/>
    </location>
</feature>